<geneLocation type="chloroplast" evidence="4"/>
<keyword evidence="4" id="KW-0150">Chloroplast</keyword>
<dbReference type="Gene3D" id="3.90.220.20">
    <property type="entry name" value="DNA methylase specificity domains"/>
    <property type="match status" value="1"/>
</dbReference>
<keyword evidence="2" id="KW-0238">DNA-binding</keyword>
<evidence type="ECO:0000259" key="3">
    <source>
        <dbReference type="Pfam" id="PF02384"/>
    </source>
</evidence>
<organism evidence="4">
    <name type="scientific">Johnson-sea-linkia profunda</name>
    <dbReference type="NCBI Taxonomy" id="575876"/>
    <lineage>
        <taxon>Eukaryota</taxon>
        <taxon>Viridiplantae</taxon>
        <taxon>Chlorophyta</taxon>
        <taxon>core chlorophytes</taxon>
        <taxon>Ulvophyceae</taxon>
        <taxon>TCBD clade</taxon>
        <taxon>Bryopsidales</taxon>
        <taxon>Halimedineae</taxon>
        <taxon>Halimedaceae</taxon>
        <taxon>Rhipileae</taxon>
        <taxon>Johnson-sea-linkia</taxon>
    </lineage>
</organism>
<dbReference type="InterPro" id="IPR029063">
    <property type="entry name" value="SAM-dependent_MTases_sf"/>
</dbReference>
<dbReference type="PANTHER" id="PTHR42998:SF1">
    <property type="entry name" value="TYPE I RESTRICTION ENZYME HINDI METHYLASE SUBUNIT"/>
    <property type="match status" value="1"/>
</dbReference>
<dbReference type="InterPro" id="IPR052916">
    <property type="entry name" value="Type-I_RE_MTase_Subunit"/>
</dbReference>
<dbReference type="AlphaFoldDB" id="A0A386AXK5"/>
<accession>A0A386AXK5</accession>
<evidence type="ECO:0000313" key="4">
    <source>
        <dbReference type="EMBL" id="AYC64087.1"/>
    </source>
</evidence>
<dbReference type="PANTHER" id="PTHR42998">
    <property type="entry name" value="TYPE I RESTRICTION ENZYME HINDVIIP M PROTEIN-RELATED"/>
    <property type="match status" value="1"/>
</dbReference>
<keyword evidence="4" id="KW-0934">Plastid</keyword>
<dbReference type="EMBL" id="MH591089">
    <property type="protein sequence ID" value="AYC64087.1"/>
    <property type="molecule type" value="Genomic_DNA"/>
</dbReference>
<dbReference type="PRINTS" id="PR00507">
    <property type="entry name" value="N12N6MTFRASE"/>
</dbReference>
<dbReference type="InterPro" id="IPR044946">
    <property type="entry name" value="Restrct_endonuc_typeI_TRD_sf"/>
</dbReference>
<dbReference type="GO" id="GO:0009307">
    <property type="term" value="P:DNA restriction-modification system"/>
    <property type="evidence" value="ECO:0007669"/>
    <property type="project" value="UniProtKB-KW"/>
</dbReference>
<reference evidence="4" key="2">
    <citation type="journal article" date="2019" name="Mol. Phylogenet. Evol.">
        <title>Reassessment of the classification of bryopsidales (chlorophyta) based on chloroplast phylogenomic analyses.</title>
        <authorList>
            <person name="Cremen M.C."/>
            <person name="Leliaert F."/>
            <person name="West J."/>
            <person name="Lam D.W."/>
            <person name="Shimada S."/>
            <person name="Lopez-Bautista J.M."/>
            <person name="Verbruggen H."/>
        </authorList>
    </citation>
    <scope>NUCLEOTIDE SEQUENCE</scope>
</reference>
<gene>
    <name evidence="4" type="primary">orf569</name>
</gene>
<dbReference type="SUPFAM" id="SSF53335">
    <property type="entry name" value="S-adenosyl-L-methionine-dependent methyltransferases"/>
    <property type="match status" value="1"/>
</dbReference>
<keyword evidence="1" id="KW-0680">Restriction system</keyword>
<dbReference type="SUPFAM" id="SSF116734">
    <property type="entry name" value="DNA methylase specificity domain"/>
    <property type="match status" value="1"/>
</dbReference>
<evidence type="ECO:0000256" key="2">
    <source>
        <dbReference type="ARBA" id="ARBA00023125"/>
    </source>
</evidence>
<evidence type="ECO:0000256" key="1">
    <source>
        <dbReference type="ARBA" id="ARBA00022747"/>
    </source>
</evidence>
<dbReference type="InterPro" id="IPR003356">
    <property type="entry name" value="DNA_methylase_A-5"/>
</dbReference>
<protein>
    <recommendedName>
        <fullName evidence="3">DNA methylase adenine-specific domain-containing protein</fullName>
    </recommendedName>
</protein>
<dbReference type="Pfam" id="PF02384">
    <property type="entry name" value="N6_Mtase"/>
    <property type="match status" value="1"/>
</dbReference>
<reference evidence="4" key="1">
    <citation type="submission" date="2018-07" db="EMBL/GenBank/DDBJ databases">
        <authorList>
            <person name="Quirk P.G."/>
            <person name="Krulwich T.A."/>
        </authorList>
    </citation>
    <scope>NUCLEOTIDE SEQUENCE</scope>
</reference>
<feature type="domain" description="DNA methylase adenine-specific" evidence="3">
    <location>
        <begin position="23"/>
        <end position="336"/>
    </location>
</feature>
<dbReference type="GO" id="GO:0003677">
    <property type="term" value="F:DNA binding"/>
    <property type="evidence" value="ECO:0007669"/>
    <property type="project" value="UniProtKB-KW"/>
</dbReference>
<dbReference type="Gene3D" id="3.40.50.150">
    <property type="entry name" value="Vaccinia Virus protein VP39"/>
    <property type="match status" value="1"/>
</dbReference>
<name>A0A386AXK5_9CHLO</name>
<sequence length="569" mass="64996">MLDKQSIAYVVGELQNYSLIDSERDVIADAFETFIGHALKGTQGQFFTPRNVVKMIVEILNPDENDHIIDPACGSGGFLIESLKFVWNKLSEKYSELGWSDVQIENKKIEIATSHFRGIDKDYFLTKVAKVYMNLIGDGKTGVFCEDTLENPQNWSIQTRSKIQLGEFDILMTNPPFGSKIAVRGEAKLKEFELGYKWQLNEDINKWYKSNKLKKQEEPQVLFIERCLQLLKEGGKMAVVVPNGILGNEREIYLREYIKHKGHLFGIVQLPFETFNPNVSINTSVLFIQKSTKKSSKLFISINEFCGHDKKGRPIDKDDIRQVSKFFHNNILSENNFFIDPFSLEHSFIAKRYLKKYEDNLNAINKSQYPAVPLGSLIQSIHNGANIDDASIYVEKEKGIPYILVKSITKEGINFENLKYIKKDLITNREVMKNTVSETTIVMTRAGKSGISSNIPPDLVNGVASGFLMNIHVDLKKVNQYYLVAYLNSRLGQLQLERICSGSILTSIRSWDLKKVLVILPPMEVQKSIGNKIQEVVYTKTEIRNKMKNADREINNLIEELKIRSDILE</sequence>
<dbReference type="GO" id="GO:0008170">
    <property type="term" value="F:N-methyltransferase activity"/>
    <property type="evidence" value="ECO:0007669"/>
    <property type="project" value="InterPro"/>
</dbReference>
<proteinExistence type="predicted"/>